<gene>
    <name evidence="2" type="ORF">SAMN04487988_10472</name>
</gene>
<reference evidence="3" key="1">
    <citation type="submission" date="2016-10" db="EMBL/GenBank/DDBJ databases">
        <authorList>
            <person name="Varghese N."/>
            <person name="Submissions S."/>
        </authorList>
    </citation>
    <scope>NUCLEOTIDE SEQUENCE [LARGE SCALE GENOMIC DNA]</scope>
    <source>
        <strain evidence="3">DSM 19315</strain>
    </source>
</reference>
<dbReference type="InterPro" id="IPR036188">
    <property type="entry name" value="FAD/NAD-bd_sf"/>
</dbReference>
<keyword evidence="3" id="KW-1185">Reference proteome</keyword>
<name>A0A1I2S6D2_9BACT</name>
<proteinExistence type="predicted"/>
<dbReference type="Gene3D" id="3.50.50.60">
    <property type="entry name" value="FAD/NAD(P)-binding domain"/>
    <property type="match status" value="1"/>
</dbReference>
<organism evidence="2 3">
    <name type="scientific">Algoriphagus hitonicola</name>
    <dbReference type="NCBI Taxonomy" id="435880"/>
    <lineage>
        <taxon>Bacteria</taxon>
        <taxon>Pseudomonadati</taxon>
        <taxon>Bacteroidota</taxon>
        <taxon>Cytophagia</taxon>
        <taxon>Cytophagales</taxon>
        <taxon>Cyclobacteriaceae</taxon>
        <taxon>Algoriphagus</taxon>
    </lineage>
</organism>
<dbReference type="GO" id="GO:0071949">
    <property type="term" value="F:FAD binding"/>
    <property type="evidence" value="ECO:0007669"/>
    <property type="project" value="InterPro"/>
</dbReference>
<dbReference type="PANTHER" id="PTHR42685:SF22">
    <property type="entry name" value="CONDITIONED MEDIUM FACTOR RECEPTOR 1"/>
    <property type="match status" value="1"/>
</dbReference>
<dbReference type="InterPro" id="IPR050407">
    <property type="entry name" value="Geranylgeranyl_reductase"/>
</dbReference>
<dbReference type="AlphaFoldDB" id="A0A1I2S6D2"/>
<evidence type="ECO:0000313" key="3">
    <source>
        <dbReference type="Proteomes" id="UP000199642"/>
    </source>
</evidence>
<dbReference type="InterPro" id="IPR002938">
    <property type="entry name" value="FAD-bd"/>
</dbReference>
<evidence type="ECO:0000313" key="2">
    <source>
        <dbReference type="EMBL" id="SFG46427.1"/>
    </source>
</evidence>
<dbReference type="PANTHER" id="PTHR42685">
    <property type="entry name" value="GERANYLGERANYL DIPHOSPHATE REDUCTASE"/>
    <property type="match status" value="1"/>
</dbReference>
<protein>
    <submittedName>
        <fullName evidence="2">Dehydrogenase (Flavoprotein)</fullName>
    </submittedName>
</protein>
<accession>A0A1I2S6D2</accession>
<feature type="domain" description="FAD-binding" evidence="1">
    <location>
        <begin position="25"/>
        <end position="194"/>
    </location>
</feature>
<evidence type="ECO:0000259" key="1">
    <source>
        <dbReference type="Pfam" id="PF01494"/>
    </source>
</evidence>
<dbReference type="OrthoDB" id="1142316at2"/>
<dbReference type="STRING" id="435880.SAMN04487988_10472"/>
<dbReference type="Pfam" id="PF01494">
    <property type="entry name" value="FAD_binding_3"/>
    <property type="match status" value="1"/>
</dbReference>
<dbReference type="Proteomes" id="UP000199642">
    <property type="component" value="Unassembled WGS sequence"/>
</dbReference>
<dbReference type="EMBL" id="FOPC01000004">
    <property type="protein sequence ID" value="SFG46427.1"/>
    <property type="molecule type" value="Genomic_DNA"/>
</dbReference>
<dbReference type="PRINTS" id="PR00420">
    <property type="entry name" value="RNGMNOXGNASE"/>
</dbReference>
<dbReference type="SUPFAM" id="SSF51905">
    <property type="entry name" value="FAD/NAD(P)-binding domain"/>
    <property type="match status" value="1"/>
</dbReference>
<sequence length="392" mass="44608">MRHFSNLIFDGRLCSQIKGKIVQAKTRVLVIGGGLSGLISASLLAKSGHEVSLFEKKHYPFHRVCGEYISNEVIGFLKREGLFPKHVDSPGIENFEFSDTLGNRTQLKLDLGGFGISRFVLDQWLVDRARAFGVEIIERANVIEVKFDPKEDLFELELASGHRVQGDFVVAAHGKRSKIDKVLNRSFIQKRSPYIGVKYHIKANLDHKVVALHNFEGGYCGVNAIEDQKFNLCYLGSREQLRHFGSIEKMEQEILWKNPLLKAIFNESYFLLERPEVINEINFEPKNPVEDHLLMAGDSAGLITPLCGNGMAMAIHAGKLAAEAIQKGRSRAEVERIYRVNWDREFRRRLWVGRWTQKLFGSPFSSRLAFHILDKSPFLAYKIIKNTHGIPF</sequence>